<dbReference type="EMBL" id="LAZR01032616">
    <property type="protein sequence ID" value="KKL50391.1"/>
    <property type="molecule type" value="Genomic_DNA"/>
</dbReference>
<dbReference type="InterPro" id="IPR029063">
    <property type="entry name" value="SAM-dependent_MTases_sf"/>
</dbReference>
<proteinExistence type="predicted"/>
<accession>A0A0F9D9K0</accession>
<evidence type="ECO:0000313" key="1">
    <source>
        <dbReference type="EMBL" id="KKL50391.1"/>
    </source>
</evidence>
<dbReference type="SUPFAM" id="SSF53335">
    <property type="entry name" value="S-adenosyl-L-methionine-dependent methyltransferases"/>
    <property type="match status" value="1"/>
</dbReference>
<name>A0A0F9D9K0_9ZZZZ</name>
<organism evidence="1">
    <name type="scientific">marine sediment metagenome</name>
    <dbReference type="NCBI Taxonomy" id="412755"/>
    <lineage>
        <taxon>unclassified sequences</taxon>
        <taxon>metagenomes</taxon>
        <taxon>ecological metagenomes</taxon>
    </lineage>
</organism>
<sequence length="158" mass="18148">MVWEPACGDGAISKILKDNVGWVVSTDLYDWGYGKSGIDFLTCDFPEFVGHIVTNPPFKLSTEFAYRGVELIRKTGGKLCLLNRLQWLEGQKRGSTLFKDIPPSRIWVFSKRIPRMHNPTFDGKKTTSMMAFAWFVWDGEYLGEYPQLGWISPEEMKK</sequence>
<evidence type="ECO:0008006" key="2">
    <source>
        <dbReference type="Google" id="ProtNLM"/>
    </source>
</evidence>
<gene>
    <name evidence="1" type="ORF">LCGC14_2305970</name>
</gene>
<dbReference type="AlphaFoldDB" id="A0A0F9D9K0"/>
<reference evidence="1" key="1">
    <citation type="journal article" date="2015" name="Nature">
        <title>Complex archaea that bridge the gap between prokaryotes and eukaryotes.</title>
        <authorList>
            <person name="Spang A."/>
            <person name="Saw J.H."/>
            <person name="Jorgensen S.L."/>
            <person name="Zaremba-Niedzwiedzka K."/>
            <person name="Martijn J."/>
            <person name="Lind A.E."/>
            <person name="van Eijk R."/>
            <person name="Schleper C."/>
            <person name="Guy L."/>
            <person name="Ettema T.J."/>
        </authorList>
    </citation>
    <scope>NUCLEOTIDE SEQUENCE</scope>
</reference>
<protein>
    <recommendedName>
        <fullName evidence="2">Methyltransferase small domain-containing protein</fullName>
    </recommendedName>
</protein>
<comment type="caution">
    <text evidence="1">The sequence shown here is derived from an EMBL/GenBank/DDBJ whole genome shotgun (WGS) entry which is preliminary data.</text>
</comment>